<dbReference type="KEGG" id="rsa:RSal33209_2523"/>
<keyword evidence="3" id="KW-1185">Reference proteome</keyword>
<organism evidence="2 3">
    <name type="scientific">Renibacterium salmoninarum (strain ATCC 33209 / DSM 20767 / JCM 11484 / NBRC 15589 / NCIMB 2235)</name>
    <dbReference type="NCBI Taxonomy" id="288705"/>
    <lineage>
        <taxon>Bacteria</taxon>
        <taxon>Bacillati</taxon>
        <taxon>Actinomycetota</taxon>
        <taxon>Actinomycetes</taxon>
        <taxon>Micrococcales</taxon>
        <taxon>Micrococcaceae</taxon>
        <taxon>Renibacterium</taxon>
    </lineage>
</organism>
<sequence>MFPMFAVLSQIPTAAELAYRFARLILVASVTALLSKVVITRWFISS</sequence>
<evidence type="ECO:0000256" key="1">
    <source>
        <dbReference type="SAM" id="Phobius"/>
    </source>
</evidence>
<dbReference type="HOGENOM" id="CLU_3188184_0_0_11"/>
<keyword evidence="1" id="KW-0472">Membrane</keyword>
<dbReference type="AlphaFoldDB" id="A9WRG7"/>
<proteinExistence type="predicted"/>
<accession>A9WRG7</accession>
<dbReference type="EMBL" id="CP000910">
    <property type="protein sequence ID" value="ABY24249.1"/>
    <property type="molecule type" value="Genomic_DNA"/>
</dbReference>
<gene>
    <name evidence="2" type="ordered locus">RSal33209_2523</name>
</gene>
<name>A9WRG7_RENSM</name>
<reference evidence="3" key="1">
    <citation type="journal article" date="2008" name="J. Bacteriol.">
        <title>Genome sequence of the fish pathogen Renibacterium salmoninarum suggests reductive evolution away from an environmental Arthrobacter ancestor.</title>
        <authorList>
            <person name="Wiens G.D."/>
            <person name="Rockey D.D."/>
            <person name="Wu Z."/>
            <person name="Chang J."/>
            <person name="Levy R."/>
            <person name="Crane S."/>
            <person name="Chen D.S."/>
            <person name="Capri G.R."/>
            <person name="Burnett J.R."/>
            <person name="Sudheesh P.S."/>
            <person name="Schipma M.J."/>
            <person name="Burd H."/>
            <person name="Bhattacharyya A."/>
            <person name="Rhodes L.D."/>
            <person name="Kaul R."/>
            <person name="Strom M.S."/>
        </authorList>
    </citation>
    <scope>NUCLEOTIDE SEQUENCE [LARGE SCALE GENOMIC DNA]</scope>
    <source>
        <strain evidence="3">ATCC 33209 / DSM 20767 / JCM 11484 / NBRC 15589 / NCIMB 2235</strain>
    </source>
</reference>
<feature type="transmembrane region" description="Helical" evidence="1">
    <location>
        <begin position="21"/>
        <end position="44"/>
    </location>
</feature>
<keyword evidence="1" id="KW-0812">Transmembrane</keyword>
<keyword evidence="1" id="KW-1133">Transmembrane helix</keyword>
<dbReference type="STRING" id="288705.RSal33209_2523"/>
<evidence type="ECO:0000313" key="2">
    <source>
        <dbReference type="EMBL" id="ABY24249.1"/>
    </source>
</evidence>
<dbReference type="Proteomes" id="UP000002007">
    <property type="component" value="Chromosome"/>
</dbReference>
<evidence type="ECO:0000313" key="3">
    <source>
        <dbReference type="Proteomes" id="UP000002007"/>
    </source>
</evidence>
<protein>
    <submittedName>
        <fullName evidence="2">Uncharacterized protein</fullName>
    </submittedName>
</protein>